<keyword evidence="2" id="KW-1185">Reference proteome</keyword>
<organism evidence="1 2">
    <name type="scientific">Prorocentrum cordatum</name>
    <dbReference type="NCBI Taxonomy" id="2364126"/>
    <lineage>
        <taxon>Eukaryota</taxon>
        <taxon>Sar</taxon>
        <taxon>Alveolata</taxon>
        <taxon>Dinophyceae</taxon>
        <taxon>Prorocentrales</taxon>
        <taxon>Prorocentraceae</taxon>
        <taxon>Prorocentrum</taxon>
    </lineage>
</organism>
<feature type="non-terminal residue" evidence="1">
    <location>
        <position position="92"/>
    </location>
</feature>
<gene>
    <name evidence="1" type="ORF">PCOR1329_LOCUS1412</name>
</gene>
<evidence type="ECO:0000313" key="2">
    <source>
        <dbReference type="Proteomes" id="UP001189429"/>
    </source>
</evidence>
<sequence>MHVLLVAAAEHGLEIEGADVEGLNDYDFHGAARLDRSDRRQCGEGHGRACSEDLEGVAAALEGDDIAALAERVAAWDEPAAPGPGQASDEGL</sequence>
<proteinExistence type="predicted"/>
<dbReference type="Proteomes" id="UP001189429">
    <property type="component" value="Unassembled WGS sequence"/>
</dbReference>
<accession>A0ABN9PF06</accession>
<name>A0ABN9PF06_9DINO</name>
<reference evidence="1" key="1">
    <citation type="submission" date="2023-10" db="EMBL/GenBank/DDBJ databases">
        <authorList>
            <person name="Chen Y."/>
            <person name="Shah S."/>
            <person name="Dougan E. K."/>
            <person name="Thang M."/>
            <person name="Chan C."/>
        </authorList>
    </citation>
    <scope>NUCLEOTIDE SEQUENCE [LARGE SCALE GENOMIC DNA]</scope>
</reference>
<protein>
    <submittedName>
        <fullName evidence="1">Uncharacterized protein</fullName>
    </submittedName>
</protein>
<dbReference type="EMBL" id="CAUYUJ010000343">
    <property type="protein sequence ID" value="CAK0790037.1"/>
    <property type="molecule type" value="Genomic_DNA"/>
</dbReference>
<evidence type="ECO:0000313" key="1">
    <source>
        <dbReference type="EMBL" id="CAK0790037.1"/>
    </source>
</evidence>
<comment type="caution">
    <text evidence="1">The sequence shown here is derived from an EMBL/GenBank/DDBJ whole genome shotgun (WGS) entry which is preliminary data.</text>
</comment>